<dbReference type="PANTHER" id="PTHR17453">
    <property type="entry name" value="SIGNAL RECOGNITION PARTICLE 19 KD PROTEIN"/>
    <property type="match status" value="1"/>
</dbReference>
<evidence type="ECO:0008006" key="8">
    <source>
        <dbReference type="Google" id="ProtNLM"/>
    </source>
</evidence>
<dbReference type="AlphaFoldDB" id="A0A4U0WPX3"/>
<accession>A0A4U0WPX3</accession>
<feature type="region of interest" description="Disordered" evidence="5">
    <location>
        <begin position="274"/>
        <end position="299"/>
    </location>
</feature>
<proteinExistence type="predicted"/>
<keyword evidence="2" id="KW-0963">Cytoplasm</keyword>
<gene>
    <name evidence="6" type="ORF">B0A55_10940</name>
</gene>
<evidence type="ECO:0000256" key="2">
    <source>
        <dbReference type="ARBA" id="ARBA00022490"/>
    </source>
</evidence>
<dbReference type="Proteomes" id="UP000309340">
    <property type="component" value="Unassembled WGS sequence"/>
</dbReference>
<evidence type="ECO:0000313" key="7">
    <source>
        <dbReference type="Proteomes" id="UP000309340"/>
    </source>
</evidence>
<feature type="compositionally biased region" description="Basic and acidic residues" evidence="5">
    <location>
        <begin position="79"/>
        <end position="95"/>
    </location>
</feature>
<comment type="subcellular location">
    <subcellularLocation>
        <location evidence="1">Cytoplasm</location>
    </subcellularLocation>
</comment>
<feature type="region of interest" description="Disordered" evidence="5">
    <location>
        <begin position="24"/>
        <end position="95"/>
    </location>
</feature>
<name>A0A4U0WPX3_9PEZI</name>
<dbReference type="OrthoDB" id="2190947at2759"/>
<dbReference type="SUPFAM" id="SSF69695">
    <property type="entry name" value="SRP19"/>
    <property type="match status" value="1"/>
</dbReference>
<dbReference type="InterPro" id="IPR036521">
    <property type="entry name" value="SRP19-like_sf"/>
</dbReference>
<dbReference type="STRING" id="329884.A0A4U0WPX3"/>
<feature type="compositionally biased region" description="Gly residues" evidence="5">
    <location>
        <begin position="274"/>
        <end position="285"/>
    </location>
</feature>
<dbReference type="FunFam" id="3.30.56.30:FF:000003">
    <property type="entry name" value="Signal recognition particle SEC65 subunit"/>
    <property type="match status" value="1"/>
</dbReference>
<dbReference type="GO" id="GO:0005786">
    <property type="term" value="C:signal recognition particle, endoplasmic reticulum targeting"/>
    <property type="evidence" value="ECO:0007669"/>
    <property type="project" value="UniProtKB-KW"/>
</dbReference>
<dbReference type="GO" id="GO:0008312">
    <property type="term" value="F:7S RNA binding"/>
    <property type="evidence" value="ECO:0007669"/>
    <property type="project" value="InterPro"/>
</dbReference>
<evidence type="ECO:0000256" key="5">
    <source>
        <dbReference type="SAM" id="MobiDB-lite"/>
    </source>
</evidence>
<dbReference type="GO" id="GO:0006617">
    <property type="term" value="P:SRP-dependent cotranslational protein targeting to membrane, signal sequence recognition"/>
    <property type="evidence" value="ECO:0007669"/>
    <property type="project" value="TreeGrafter"/>
</dbReference>
<reference evidence="6 7" key="1">
    <citation type="submission" date="2017-03" db="EMBL/GenBank/DDBJ databases">
        <title>Genomes of endolithic fungi from Antarctica.</title>
        <authorList>
            <person name="Coleine C."/>
            <person name="Masonjones S."/>
            <person name="Stajich J.E."/>
        </authorList>
    </citation>
    <scope>NUCLEOTIDE SEQUENCE [LARGE SCALE GENOMIC DNA]</scope>
    <source>
        <strain evidence="6 7">CCFEE 5184</strain>
    </source>
</reference>
<organism evidence="6 7">
    <name type="scientific">Friedmanniomyces simplex</name>
    <dbReference type="NCBI Taxonomy" id="329884"/>
    <lineage>
        <taxon>Eukaryota</taxon>
        <taxon>Fungi</taxon>
        <taxon>Dikarya</taxon>
        <taxon>Ascomycota</taxon>
        <taxon>Pezizomycotina</taxon>
        <taxon>Dothideomycetes</taxon>
        <taxon>Dothideomycetidae</taxon>
        <taxon>Mycosphaerellales</taxon>
        <taxon>Teratosphaeriaceae</taxon>
        <taxon>Friedmanniomyces</taxon>
    </lineage>
</organism>
<evidence type="ECO:0000256" key="4">
    <source>
        <dbReference type="ARBA" id="ARBA00023274"/>
    </source>
</evidence>
<evidence type="ECO:0000313" key="6">
    <source>
        <dbReference type="EMBL" id="TKA64718.1"/>
    </source>
</evidence>
<dbReference type="EMBL" id="NAJQ01000807">
    <property type="protein sequence ID" value="TKA64718.1"/>
    <property type="molecule type" value="Genomic_DNA"/>
</dbReference>
<dbReference type="InterPro" id="IPR002778">
    <property type="entry name" value="Signal_recog_particle_SRP19"/>
</dbReference>
<keyword evidence="7" id="KW-1185">Reference proteome</keyword>
<dbReference type="Pfam" id="PF01922">
    <property type="entry name" value="SRP19"/>
    <property type="match status" value="1"/>
</dbReference>
<feature type="compositionally biased region" description="Basic residues" evidence="5">
    <location>
        <begin position="289"/>
        <end position="299"/>
    </location>
</feature>
<protein>
    <recommendedName>
        <fullName evidence="8">Signal recognition particle SEC65 subunit</fullName>
    </recommendedName>
</protein>
<feature type="compositionally biased region" description="Low complexity" evidence="5">
    <location>
        <begin position="49"/>
        <end position="63"/>
    </location>
</feature>
<dbReference type="Gene3D" id="3.30.56.30">
    <property type="entry name" value="Signal recognition particle, SRP19-like subunit"/>
    <property type="match status" value="1"/>
</dbReference>
<keyword evidence="4" id="KW-0687">Ribonucleoprotein</keyword>
<comment type="caution">
    <text evidence="6">The sequence shown here is derived from an EMBL/GenBank/DDBJ whole genome shotgun (WGS) entry which is preliminary data.</text>
</comment>
<evidence type="ECO:0000256" key="1">
    <source>
        <dbReference type="ARBA" id="ARBA00004496"/>
    </source>
</evidence>
<keyword evidence="3" id="KW-0733">Signal recognition particle</keyword>
<evidence type="ECO:0000256" key="3">
    <source>
        <dbReference type="ARBA" id="ARBA00023135"/>
    </source>
</evidence>
<sequence>MANPRIEEVDDASDPEEMDLDAFDFARPQHGGLQPSAADAQQEDSKMTPQALQAILQQQQQPRGGPGPGSANAMQQHQRLPEPERLQRERDAREQSKTFQCIYPVYFDATRSREQGRRVRKEDAVANPLAREIVDALQWIGNSRGLPLQIVFEPDKGHPKDWANPGRVRVLVKKAGRAVNGGIGNKHHLYKLIAEYLKQHPTTEESAMKYRFGGMPPLKEKPAPPAVPRGFKMGRILPLHSPALSGGGVSDNFLKDMMEGMGGQLPPGMEGMMGAMGGGGGGGSSRGAQPKKVKEKKKK</sequence>
<dbReference type="PANTHER" id="PTHR17453:SF0">
    <property type="entry name" value="SIGNAL RECOGNITION PARTICLE 19 KDA PROTEIN"/>
    <property type="match status" value="1"/>
</dbReference>